<evidence type="ECO:0000313" key="2">
    <source>
        <dbReference type="EMBL" id="GAK47367.1"/>
    </source>
</evidence>
<dbReference type="GO" id="GO:0016874">
    <property type="term" value="F:ligase activity"/>
    <property type="evidence" value="ECO:0007669"/>
    <property type="project" value="UniProtKB-KW"/>
</dbReference>
<dbReference type="SUPFAM" id="SSF55681">
    <property type="entry name" value="Class II aaRS and biotin synthetases"/>
    <property type="match status" value="1"/>
</dbReference>
<evidence type="ECO:0000313" key="3">
    <source>
        <dbReference type="Proteomes" id="UP000028700"/>
    </source>
</evidence>
<dbReference type="Gene3D" id="3.30.930.10">
    <property type="entry name" value="Bira Bifunctional Protein, Domain 2"/>
    <property type="match status" value="1"/>
</dbReference>
<dbReference type="GO" id="GO:0140096">
    <property type="term" value="F:catalytic activity, acting on a protein"/>
    <property type="evidence" value="ECO:0007669"/>
    <property type="project" value="UniProtKB-ARBA"/>
</dbReference>
<dbReference type="PANTHER" id="PTHR43679:SF2">
    <property type="entry name" value="OCTANOYL-[GCVH]:PROTEIN N-OCTANOYLTRANSFERASE"/>
    <property type="match status" value="1"/>
</dbReference>
<dbReference type="InterPro" id="IPR004143">
    <property type="entry name" value="BPL_LPL_catalytic"/>
</dbReference>
<dbReference type="CDD" id="cd16443">
    <property type="entry name" value="LplA"/>
    <property type="match status" value="1"/>
</dbReference>
<name>A0A081BH49_9LACO</name>
<dbReference type="GO" id="GO:0016740">
    <property type="term" value="F:transferase activity"/>
    <property type="evidence" value="ECO:0007669"/>
    <property type="project" value="UniProtKB-ARBA"/>
</dbReference>
<accession>A0A081BH49</accession>
<gene>
    <name evidence="2" type="ORF">LOSG293_050370</name>
</gene>
<dbReference type="InterPro" id="IPR050664">
    <property type="entry name" value="Octanoyltrans_LipM/LipL"/>
</dbReference>
<dbReference type="Proteomes" id="UP000028700">
    <property type="component" value="Unassembled WGS sequence"/>
</dbReference>
<keyword evidence="3" id="KW-1185">Reference proteome</keyword>
<keyword evidence="2" id="KW-0436">Ligase</keyword>
<dbReference type="RefSeq" id="WP_034526560.1">
    <property type="nucleotide sequence ID" value="NZ_BBJM01000005.1"/>
</dbReference>
<dbReference type="EMBL" id="BBJM01000005">
    <property type="protein sequence ID" value="GAK47367.1"/>
    <property type="molecule type" value="Genomic_DNA"/>
</dbReference>
<proteinExistence type="predicted"/>
<organism evidence="2 3">
    <name type="scientific">Secundilactobacillus oryzae JCM 18671</name>
    <dbReference type="NCBI Taxonomy" id="1291743"/>
    <lineage>
        <taxon>Bacteria</taxon>
        <taxon>Bacillati</taxon>
        <taxon>Bacillota</taxon>
        <taxon>Bacilli</taxon>
        <taxon>Lactobacillales</taxon>
        <taxon>Lactobacillaceae</taxon>
        <taxon>Secundilactobacillus</taxon>
    </lineage>
</organism>
<reference evidence="2" key="1">
    <citation type="journal article" date="2014" name="Genome Announc.">
        <title>Draft Genome Sequence of Lactobacillus oryzae Strain SG293T.</title>
        <authorList>
            <person name="Tanizawa Y."/>
            <person name="Fujisawa T."/>
            <person name="Mochizuki T."/>
            <person name="Kaminuma E."/>
            <person name="Nakamura Y."/>
            <person name="Tohno M."/>
        </authorList>
    </citation>
    <scope>NUCLEOTIDE SEQUENCE [LARGE SCALE GENOMIC DNA]</scope>
    <source>
        <strain evidence="2">SG293</strain>
    </source>
</reference>
<dbReference type="PANTHER" id="PTHR43679">
    <property type="entry name" value="OCTANOYLTRANSFERASE LIPM-RELATED"/>
    <property type="match status" value="1"/>
</dbReference>
<dbReference type="Pfam" id="PF21948">
    <property type="entry name" value="LplA-B_cat"/>
    <property type="match status" value="1"/>
</dbReference>
<dbReference type="InterPro" id="IPR045864">
    <property type="entry name" value="aa-tRNA-synth_II/BPL/LPL"/>
</dbReference>
<dbReference type="PROSITE" id="PS51733">
    <property type="entry name" value="BPL_LPL_CATALYTIC"/>
    <property type="match status" value="1"/>
</dbReference>
<feature type="domain" description="BPL/LPL catalytic" evidence="1">
    <location>
        <begin position="38"/>
        <end position="221"/>
    </location>
</feature>
<comment type="caution">
    <text evidence="2">The sequence shown here is derived from an EMBL/GenBank/DDBJ whole genome shotgun (WGS) entry which is preliminary data.</text>
</comment>
<dbReference type="AlphaFoldDB" id="A0A081BH49"/>
<dbReference type="GO" id="GO:0009249">
    <property type="term" value="P:protein lipoylation"/>
    <property type="evidence" value="ECO:0007669"/>
    <property type="project" value="UniProtKB-ARBA"/>
</dbReference>
<dbReference type="STRING" id="1291743.LOSG293_050370"/>
<evidence type="ECO:0000259" key="1">
    <source>
        <dbReference type="PROSITE" id="PS51733"/>
    </source>
</evidence>
<dbReference type="OrthoDB" id="2080934at2"/>
<protein>
    <submittedName>
        <fullName evidence="2">Lipoate-protein ligase A</fullName>
    </submittedName>
</protein>
<dbReference type="eggNOG" id="COG0095">
    <property type="taxonomic scope" value="Bacteria"/>
</dbReference>
<sequence>MIISENFESIQTINTPIKQGDNLAAFAYTNSFLNLVSDLNQPILHFWTTHPCLILGLKDKRLPHLADGLASVKQDGYDYFLRNSGGLAVVSDGGILNVSIFLPQASNRVSVDHAYQIMEELISQTFPELKIDHYEIEHSYCPGDYDLSVNGQKIAGISQRRTPNALTIMLYLSVTGNQGFRGEMVKRFYDKGLGGEPNDLDVPEVWPETMTTLEDLYRTPMTTADVRQKMTQTLQTAGMRASSAKIETFMAEANYQAQFDKEYAKMQKRQPTLN</sequence>